<dbReference type="Proteomes" id="UP000187344">
    <property type="component" value="Unassembled WGS sequence"/>
</dbReference>
<name>A0A1R0FBY7_9HYPH</name>
<feature type="region of interest" description="Disordered" evidence="1">
    <location>
        <begin position="49"/>
        <end position="141"/>
    </location>
</feature>
<organism evidence="2 3">
    <name type="scientific">Bartonella apis</name>
    <dbReference type="NCBI Taxonomy" id="1686310"/>
    <lineage>
        <taxon>Bacteria</taxon>
        <taxon>Pseudomonadati</taxon>
        <taxon>Pseudomonadota</taxon>
        <taxon>Alphaproteobacteria</taxon>
        <taxon>Hyphomicrobiales</taxon>
        <taxon>Bartonellaceae</taxon>
        <taxon>Bartonella</taxon>
    </lineage>
</organism>
<proteinExistence type="predicted"/>
<sequence length="141" mass="15453">MPTLTRLLLALIVLVVLVYSAMVTLVYLVKPVTTDITIEIQPENLHLRDRSATLENATPQQPANGESSETKTPAGQSPAMNDRKIDQLNTSMPVKNNPDLKESDKSGDEQSAVRQEDNKTKSSATYSPSKTSPSKTKKDDK</sequence>
<feature type="compositionally biased region" description="Polar residues" evidence="1">
    <location>
        <begin position="53"/>
        <end position="79"/>
    </location>
</feature>
<feature type="compositionally biased region" description="Basic and acidic residues" evidence="1">
    <location>
        <begin position="98"/>
        <end position="108"/>
    </location>
</feature>
<evidence type="ECO:0000256" key="1">
    <source>
        <dbReference type="SAM" id="MobiDB-lite"/>
    </source>
</evidence>
<dbReference type="RefSeq" id="WP_075869525.1">
    <property type="nucleotide sequence ID" value="NZ_CALYQA010000002.1"/>
</dbReference>
<gene>
    <name evidence="2" type="ORF">PEB0149_018570</name>
</gene>
<dbReference type="AlphaFoldDB" id="A0A1R0FBY7"/>
<comment type="caution">
    <text evidence="2">The sequence shown here is derived from an EMBL/GenBank/DDBJ whole genome shotgun (WGS) entry which is preliminary data.</text>
</comment>
<dbReference type="EMBL" id="LXYT01000001">
    <property type="protein sequence ID" value="OLY44388.1"/>
    <property type="molecule type" value="Genomic_DNA"/>
</dbReference>
<reference evidence="2 3" key="1">
    <citation type="submission" date="2016-12" db="EMBL/GenBank/DDBJ databases">
        <title>Comparative genomics of Bartonella apis.</title>
        <authorList>
            <person name="Engel P."/>
        </authorList>
    </citation>
    <scope>NUCLEOTIDE SEQUENCE [LARGE SCALE GENOMIC DNA]</scope>
    <source>
        <strain evidence="2 3">PEB0149</strain>
    </source>
</reference>
<feature type="compositionally biased region" description="Low complexity" evidence="1">
    <location>
        <begin position="121"/>
        <end position="134"/>
    </location>
</feature>
<keyword evidence="3" id="KW-1185">Reference proteome</keyword>
<dbReference type="OrthoDB" id="9805893at2"/>
<evidence type="ECO:0000313" key="3">
    <source>
        <dbReference type="Proteomes" id="UP000187344"/>
    </source>
</evidence>
<accession>A0A1R0FBY7</accession>
<evidence type="ECO:0000313" key="2">
    <source>
        <dbReference type="EMBL" id="OLY44388.1"/>
    </source>
</evidence>
<protein>
    <submittedName>
        <fullName evidence="2">Uncharacterized protein</fullName>
    </submittedName>
</protein>